<dbReference type="OrthoDB" id="9803101at2"/>
<dbReference type="CDD" id="cd00448">
    <property type="entry name" value="YjgF_YER057c_UK114_family"/>
    <property type="match status" value="1"/>
</dbReference>
<dbReference type="AlphaFoldDB" id="A0A4R2KFD3"/>
<dbReference type="RefSeq" id="WP_117315793.1">
    <property type="nucleotide sequence ID" value="NZ_QQSW01000004.1"/>
</dbReference>
<dbReference type="Proteomes" id="UP000294980">
    <property type="component" value="Unassembled WGS sequence"/>
</dbReference>
<dbReference type="PANTHER" id="PTHR43857">
    <property type="entry name" value="BLR7761 PROTEIN"/>
    <property type="match status" value="1"/>
</dbReference>
<dbReference type="SUPFAM" id="SSF55298">
    <property type="entry name" value="YjgF-like"/>
    <property type="match status" value="1"/>
</dbReference>
<dbReference type="PANTHER" id="PTHR43857:SF1">
    <property type="entry name" value="YJGH FAMILY PROTEIN"/>
    <property type="match status" value="1"/>
</dbReference>
<evidence type="ECO:0000313" key="2">
    <source>
        <dbReference type="Proteomes" id="UP000294980"/>
    </source>
</evidence>
<name>A0A4R2KFD3_9GAMM</name>
<gene>
    <name evidence="1" type="ORF">EV688_1404</name>
</gene>
<comment type="caution">
    <text evidence="1">The sequence shown here is derived from an EMBL/GenBank/DDBJ whole genome shotgun (WGS) entry which is preliminary data.</text>
</comment>
<dbReference type="Gene3D" id="3.30.1330.40">
    <property type="entry name" value="RutC-like"/>
    <property type="match status" value="1"/>
</dbReference>
<protein>
    <submittedName>
        <fullName evidence="1">Enamine deaminase RidA (YjgF/YER057c/UK114 family)</fullName>
    </submittedName>
</protein>
<proteinExistence type="predicted"/>
<evidence type="ECO:0000313" key="1">
    <source>
        <dbReference type="EMBL" id="TCO69086.1"/>
    </source>
</evidence>
<dbReference type="InterPro" id="IPR035959">
    <property type="entry name" value="RutC-like_sf"/>
</dbReference>
<dbReference type="InterPro" id="IPR006175">
    <property type="entry name" value="YjgF/YER057c/UK114"/>
</dbReference>
<keyword evidence="2" id="KW-1185">Reference proteome</keyword>
<dbReference type="EMBL" id="SLWX01000040">
    <property type="protein sequence ID" value="TCO69086.1"/>
    <property type="molecule type" value="Genomic_DNA"/>
</dbReference>
<dbReference type="Pfam" id="PF01042">
    <property type="entry name" value="Ribonuc_L-PSP"/>
    <property type="match status" value="1"/>
</dbReference>
<reference evidence="1 2" key="1">
    <citation type="submission" date="2019-03" db="EMBL/GenBank/DDBJ databases">
        <title>Genomic Encyclopedia of Type Strains, Phase IV (KMG-IV): sequencing the most valuable type-strain genomes for metagenomic binning, comparative biology and taxonomic classification.</title>
        <authorList>
            <person name="Goeker M."/>
        </authorList>
    </citation>
    <scope>NUCLEOTIDE SEQUENCE [LARGE SCALE GENOMIC DNA]</scope>
    <source>
        <strain evidence="1 2">DSM 23344</strain>
    </source>
</reference>
<accession>A0A4R2KFD3</accession>
<organism evidence="1 2">
    <name type="scientific">Chromatocurvus halotolerans</name>
    <dbReference type="NCBI Taxonomy" id="1132028"/>
    <lineage>
        <taxon>Bacteria</taxon>
        <taxon>Pseudomonadati</taxon>
        <taxon>Pseudomonadota</taxon>
        <taxon>Gammaproteobacteria</taxon>
        <taxon>Cellvibrionales</taxon>
        <taxon>Halieaceae</taxon>
        <taxon>Chromatocurvus</taxon>
    </lineage>
</organism>
<sequence length="131" mass="14146">MKSRAINSTPWMEHFGLNHAIEVTGGERVLYVSGQASTDAEGVSLHDGDLVAQFAQAWSNLKAVLVQADMGPRNIVRMNIYTTDVAMFMEHAESLIPLWSDDGAKPACTLLEVAGLFDPALMVEIEATAVA</sequence>